<dbReference type="SUPFAM" id="SSF52833">
    <property type="entry name" value="Thioredoxin-like"/>
    <property type="match status" value="1"/>
</dbReference>
<dbReference type="EMBL" id="JAVRHX010000002">
    <property type="protein sequence ID" value="MDT0595138.1"/>
    <property type="molecule type" value="Genomic_DNA"/>
</dbReference>
<dbReference type="Gene3D" id="3.40.30.10">
    <property type="entry name" value="Glutaredoxin"/>
    <property type="match status" value="1"/>
</dbReference>
<keyword evidence="5" id="KW-1185">Reference proteome</keyword>
<dbReference type="InterPro" id="IPR036249">
    <property type="entry name" value="Thioredoxin-like_sf"/>
</dbReference>
<evidence type="ECO:0000256" key="2">
    <source>
        <dbReference type="ARBA" id="ARBA00023008"/>
    </source>
</evidence>
<organism evidence="4 5">
    <name type="scientific">Glaciecola petra</name>
    <dbReference type="NCBI Taxonomy" id="3075602"/>
    <lineage>
        <taxon>Bacteria</taxon>
        <taxon>Pseudomonadati</taxon>
        <taxon>Pseudomonadota</taxon>
        <taxon>Gammaproteobacteria</taxon>
        <taxon>Alteromonadales</taxon>
        <taxon>Alteromonadaceae</taxon>
        <taxon>Glaciecola</taxon>
    </lineage>
</organism>
<gene>
    <name evidence="4" type="ORF">RM552_09810</name>
</gene>
<dbReference type="PANTHER" id="PTHR12151:SF25">
    <property type="entry name" value="LINALOOL DEHYDRATASE_ISOMERASE DOMAIN-CONTAINING PROTEIN"/>
    <property type="match status" value="1"/>
</dbReference>
<protein>
    <submittedName>
        <fullName evidence="4">SCO family protein</fullName>
    </submittedName>
</protein>
<accession>A0ABU2ZR73</accession>
<keyword evidence="2" id="KW-0186">Copper</keyword>
<dbReference type="InterPro" id="IPR003782">
    <property type="entry name" value="SCO1/SenC"/>
</dbReference>
<dbReference type="PROSITE" id="PS51352">
    <property type="entry name" value="THIOREDOXIN_2"/>
    <property type="match status" value="1"/>
</dbReference>
<evidence type="ECO:0000259" key="3">
    <source>
        <dbReference type="PROSITE" id="PS51352"/>
    </source>
</evidence>
<dbReference type="RefSeq" id="WP_311368654.1">
    <property type="nucleotide sequence ID" value="NZ_JAVRHX010000002.1"/>
</dbReference>
<sequence length="220" mass="24586">MNNKILGVVLVLVFVLGIYLALVIAPPGFDDSESEDLTAQTQHMVWYPQARALSDFSITQHDGSSFTKQNLVNKWTLAFVGYTYCPDICPVTLSEINKVYPQLTENAVDKPLQIWFLSVDPKRDSIERLNEYINYFNPEFVAATGPHTELFPLVRSMGMMYSLSESTDQPDYLVDHSASIVVINPDGNVVGRFKPKHVPGKLATSDVQQLLDDVPVLLGH</sequence>
<evidence type="ECO:0000256" key="1">
    <source>
        <dbReference type="ARBA" id="ARBA00010996"/>
    </source>
</evidence>
<dbReference type="Pfam" id="PF02630">
    <property type="entry name" value="SCO1-SenC"/>
    <property type="match status" value="1"/>
</dbReference>
<dbReference type="InterPro" id="IPR013766">
    <property type="entry name" value="Thioredoxin_domain"/>
</dbReference>
<comment type="caution">
    <text evidence="4">The sequence shown here is derived from an EMBL/GenBank/DDBJ whole genome shotgun (WGS) entry which is preliminary data.</text>
</comment>
<dbReference type="Proteomes" id="UP001253545">
    <property type="component" value="Unassembled WGS sequence"/>
</dbReference>
<dbReference type="PANTHER" id="PTHR12151">
    <property type="entry name" value="ELECTRON TRANSPORT PROTIN SCO1/SENC FAMILY MEMBER"/>
    <property type="match status" value="1"/>
</dbReference>
<feature type="domain" description="Thioredoxin" evidence="3">
    <location>
        <begin position="47"/>
        <end position="216"/>
    </location>
</feature>
<evidence type="ECO:0000313" key="4">
    <source>
        <dbReference type="EMBL" id="MDT0595138.1"/>
    </source>
</evidence>
<evidence type="ECO:0000313" key="5">
    <source>
        <dbReference type="Proteomes" id="UP001253545"/>
    </source>
</evidence>
<comment type="similarity">
    <text evidence="1">Belongs to the SCO1/2 family.</text>
</comment>
<dbReference type="CDD" id="cd02968">
    <property type="entry name" value="SCO"/>
    <property type="match status" value="1"/>
</dbReference>
<reference evidence="4 5" key="1">
    <citation type="submission" date="2023-09" db="EMBL/GenBank/DDBJ databases">
        <authorList>
            <person name="Rey-Velasco X."/>
        </authorList>
    </citation>
    <scope>NUCLEOTIDE SEQUENCE [LARGE SCALE GENOMIC DNA]</scope>
    <source>
        <strain evidence="4 5">P117</strain>
    </source>
</reference>
<name>A0ABU2ZR73_9ALTE</name>
<proteinExistence type="inferred from homology"/>